<accession>A0A7G9SCI5</accession>
<feature type="signal peptide" evidence="9">
    <location>
        <begin position="1"/>
        <end position="23"/>
    </location>
</feature>
<dbReference type="InterPro" id="IPR001431">
    <property type="entry name" value="Pept_M16_Zn_BS"/>
</dbReference>
<dbReference type="PANTHER" id="PTHR43690:SF17">
    <property type="entry name" value="PROTEIN YHJJ"/>
    <property type="match status" value="1"/>
</dbReference>
<feature type="domain" description="Peptidase M16 N-terminal" evidence="10">
    <location>
        <begin position="63"/>
        <end position="188"/>
    </location>
</feature>
<proteinExistence type="inferred from homology"/>
<keyword evidence="9" id="KW-0732">Signal</keyword>
<dbReference type="KEGG" id="srhi:H9L12_02950"/>
<gene>
    <name evidence="12" type="ORF">H9L12_02950</name>
</gene>
<dbReference type="Pfam" id="PF05193">
    <property type="entry name" value="Peptidase_M16_C"/>
    <property type="match status" value="2"/>
</dbReference>
<comment type="similarity">
    <text evidence="2 8">Belongs to the peptidase M16 family.</text>
</comment>
<evidence type="ECO:0000256" key="7">
    <source>
        <dbReference type="ARBA" id="ARBA00023049"/>
    </source>
</evidence>
<feature type="domain" description="Peptidase M16 C-terminal" evidence="11">
    <location>
        <begin position="714"/>
        <end position="876"/>
    </location>
</feature>
<dbReference type="Proteomes" id="UP000515955">
    <property type="component" value="Chromosome"/>
</dbReference>
<sequence length="951" mass="102326">MIRAVRFVLLATAALALTPPALAWQAPAANSPAAWGQQATDVVPDPAIRYGRLANGMRYAIRKNATPKGTAAVRLNIGFGSLGESDAERGLAHFIEHLAFNGTTNVPEGDMIKLLERQGLAFGPDTNAQTGFDATTYMLDIPQADAARMDTALFLMREIASEVTFDPAAVNRERGVIEGERRARDSYQIRYLLGLLDFQAPGTPYAKRIPIGTTDVITKVDAARIADLYRRYYRPENATLVVVGDIDPDVVEAKIRAKFGDWRGKGPAGAPLPRGTVDLKRPAAFGTFVDPATPTSVTLSVLRPWDDPADTIAERRRKLIRNVAVGMFNKRLARIANAPNSPLLGGSMDVDSQFRDQALQSSVSLYAKDGEWKSALTTIEQEVRRAREFGFTQAELKRQMADLTTRAETEAAQADTRTSQALAGQIVSNIIERQVITAPAWRLAQFKATAPTITLAEVNAEFNRLWTGSAPVTYISDKAPIGTPQQLAAAYATSRAVKVAAPADNGALAFAYDSFGAPGKVVADKVDAASGVRQIRFANNVRLNLKKTDFEKGRVRYSVRMAGGQLALPRSLPGLDMTMSATSDIGATRKQSLEDLKEVMAGKLISYGVQVEDDAFVSNGITTPADLAAQMKVSAAFMTDPGYRPEAASQFANLLPVIDRQIRAQPAAVAQAILPAILANDDWRFGVPPAAELAKRDLKQLAAAYAPVAANAPIEIGVVGDLDEAQTIAAVAASFGALPARAAAEPAYAQARTARFRSSLAPITLTHTGGADQAMVVEAWPAFDDSDVQRVTTLALLTTVFQNMLVDEIREQLGASYGASVDASLSDTYKDFGTVTASAVVSPTKMDEVEKVIAAAAATLRDKPVDADVLARARNPLLQRADRSLRENGNWLTRVAVAQSDPFRLTRMLTTRQRLGAVTAADLQRMARQVFDPARQVKVRIVSDKLAKPAS</sequence>
<evidence type="ECO:0000259" key="11">
    <source>
        <dbReference type="Pfam" id="PF05193"/>
    </source>
</evidence>
<reference evidence="12 13" key="1">
    <citation type="submission" date="2020-08" db="EMBL/GenBank/DDBJ databases">
        <title>Genome sequence of Sphingomonas rhizophila KACC 19189T.</title>
        <authorList>
            <person name="Hyun D.-W."/>
            <person name="Bae J.-W."/>
        </authorList>
    </citation>
    <scope>NUCLEOTIDE SEQUENCE [LARGE SCALE GENOMIC DNA]</scope>
    <source>
        <strain evidence="12 13">KACC 19189</strain>
    </source>
</reference>
<keyword evidence="13" id="KW-1185">Reference proteome</keyword>
<dbReference type="Pfam" id="PF00675">
    <property type="entry name" value="Peptidase_M16"/>
    <property type="match status" value="1"/>
</dbReference>
<name>A0A7G9SCI5_9SPHN</name>
<keyword evidence="7" id="KW-0482">Metalloprotease</keyword>
<evidence type="ECO:0000256" key="1">
    <source>
        <dbReference type="ARBA" id="ARBA00001947"/>
    </source>
</evidence>
<dbReference type="EMBL" id="CP060717">
    <property type="protein sequence ID" value="QNN65560.1"/>
    <property type="molecule type" value="Genomic_DNA"/>
</dbReference>
<dbReference type="RefSeq" id="WP_187542551.1">
    <property type="nucleotide sequence ID" value="NZ_CP060717.1"/>
</dbReference>
<keyword evidence="5" id="KW-0378">Hydrolase</keyword>
<comment type="cofactor">
    <cofactor evidence="1">
        <name>Zn(2+)</name>
        <dbReference type="ChEBI" id="CHEBI:29105"/>
    </cofactor>
</comment>
<organism evidence="12 13">
    <name type="scientific">Sphingomonas rhizophila</name>
    <dbReference type="NCBI Taxonomy" id="2071607"/>
    <lineage>
        <taxon>Bacteria</taxon>
        <taxon>Pseudomonadati</taxon>
        <taxon>Pseudomonadota</taxon>
        <taxon>Alphaproteobacteria</taxon>
        <taxon>Sphingomonadales</taxon>
        <taxon>Sphingomonadaceae</taxon>
        <taxon>Sphingomonas</taxon>
    </lineage>
</organism>
<evidence type="ECO:0000313" key="13">
    <source>
        <dbReference type="Proteomes" id="UP000515955"/>
    </source>
</evidence>
<feature type="chain" id="PRO_5028965686" evidence="9">
    <location>
        <begin position="24"/>
        <end position="951"/>
    </location>
</feature>
<dbReference type="InterPro" id="IPR011249">
    <property type="entry name" value="Metalloenz_LuxS/M16"/>
</dbReference>
<evidence type="ECO:0000313" key="12">
    <source>
        <dbReference type="EMBL" id="QNN65560.1"/>
    </source>
</evidence>
<dbReference type="InterPro" id="IPR011765">
    <property type="entry name" value="Pept_M16_N"/>
</dbReference>
<dbReference type="AlphaFoldDB" id="A0A7G9SCI5"/>
<evidence type="ECO:0000256" key="5">
    <source>
        <dbReference type="ARBA" id="ARBA00022801"/>
    </source>
</evidence>
<keyword evidence="4" id="KW-0479">Metal-binding</keyword>
<dbReference type="PANTHER" id="PTHR43690">
    <property type="entry name" value="NARDILYSIN"/>
    <property type="match status" value="1"/>
</dbReference>
<dbReference type="PROSITE" id="PS00143">
    <property type="entry name" value="INSULINASE"/>
    <property type="match status" value="1"/>
</dbReference>
<evidence type="ECO:0000259" key="10">
    <source>
        <dbReference type="Pfam" id="PF00675"/>
    </source>
</evidence>
<evidence type="ECO:0000256" key="9">
    <source>
        <dbReference type="SAM" id="SignalP"/>
    </source>
</evidence>
<dbReference type="InterPro" id="IPR050626">
    <property type="entry name" value="Peptidase_M16"/>
</dbReference>
<dbReference type="Gene3D" id="3.30.830.10">
    <property type="entry name" value="Metalloenzyme, LuxS/M16 peptidase-like"/>
    <property type="match status" value="4"/>
</dbReference>
<protein>
    <submittedName>
        <fullName evidence="12">Insulinase family protein</fullName>
    </submittedName>
</protein>
<evidence type="ECO:0000256" key="8">
    <source>
        <dbReference type="RuleBase" id="RU004447"/>
    </source>
</evidence>
<evidence type="ECO:0000256" key="2">
    <source>
        <dbReference type="ARBA" id="ARBA00007261"/>
    </source>
</evidence>
<evidence type="ECO:0000256" key="3">
    <source>
        <dbReference type="ARBA" id="ARBA00022670"/>
    </source>
</evidence>
<dbReference type="GO" id="GO:0006508">
    <property type="term" value="P:proteolysis"/>
    <property type="evidence" value="ECO:0007669"/>
    <property type="project" value="UniProtKB-KW"/>
</dbReference>
<dbReference type="SUPFAM" id="SSF63411">
    <property type="entry name" value="LuxS/MPP-like metallohydrolase"/>
    <property type="match status" value="3"/>
</dbReference>
<dbReference type="GO" id="GO:0046872">
    <property type="term" value="F:metal ion binding"/>
    <property type="evidence" value="ECO:0007669"/>
    <property type="project" value="UniProtKB-KW"/>
</dbReference>
<feature type="domain" description="Peptidase M16 C-terminal" evidence="11">
    <location>
        <begin position="220"/>
        <end position="274"/>
    </location>
</feature>
<dbReference type="InterPro" id="IPR007863">
    <property type="entry name" value="Peptidase_M16_C"/>
</dbReference>
<dbReference type="GO" id="GO:0004222">
    <property type="term" value="F:metalloendopeptidase activity"/>
    <property type="evidence" value="ECO:0007669"/>
    <property type="project" value="InterPro"/>
</dbReference>
<evidence type="ECO:0000256" key="4">
    <source>
        <dbReference type="ARBA" id="ARBA00022723"/>
    </source>
</evidence>
<evidence type="ECO:0000256" key="6">
    <source>
        <dbReference type="ARBA" id="ARBA00022833"/>
    </source>
</evidence>
<keyword evidence="6" id="KW-0862">Zinc</keyword>
<keyword evidence="3" id="KW-0645">Protease</keyword>